<accession>A0AAV8WMX9</accession>
<comment type="caution">
    <text evidence="1">The sequence shown here is derived from an EMBL/GenBank/DDBJ whole genome shotgun (WGS) entry which is preliminary data.</text>
</comment>
<name>A0AAV8WMX9_9CUCU</name>
<dbReference type="AlphaFoldDB" id="A0AAV8WMX9"/>
<organism evidence="1 2">
    <name type="scientific">Rhamnusium bicolor</name>
    <dbReference type="NCBI Taxonomy" id="1586634"/>
    <lineage>
        <taxon>Eukaryota</taxon>
        <taxon>Metazoa</taxon>
        <taxon>Ecdysozoa</taxon>
        <taxon>Arthropoda</taxon>
        <taxon>Hexapoda</taxon>
        <taxon>Insecta</taxon>
        <taxon>Pterygota</taxon>
        <taxon>Neoptera</taxon>
        <taxon>Endopterygota</taxon>
        <taxon>Coleoptera</taxon>
        <taxon>Polyphaga</taxon>
        <taxon>Cucujiformia</taxon>
        <taxon>Chrysomeloidea</taxon>
        <taxon>Cerambycidae</taxon>
        <taxon>Lepturinae</taxon>
        <taxon>Rhagiini</taxon>
        <taxon>Rhamnusium</taxon>
    </lineage>
</organism>
<keyword evidence="2" id="KW-1185">Reference proteome</keyword>
<reference evidence="1" key="1">
    <citation type="journal article" date="2023" name="Insect Mol. Biol.">
        <title>Genome sequencing provides insights into the evolution of gene families encoding plant cell wall-degrading enzymes in longhorned beetles.</title>
        <authorList>
            <person name="Shin N.R."/>
            <person name="Okamura Y."/>
            <person name="Kirsch R."/>
            <person name="Pauchet Y."/>
        </authorList>
    </citation>
    <scope>NUCLEOTIDE SEQUENCE</scope>
    <source>
        <strain evidence="1">RBIC_L_NR</strain>
    </source>
</reference>
<gene>
    <name evidence="1" type="ORF">NQ314_019330</name>
</gene>
<sequence length="45" mass="4579">MGLSSIRQKAGGKFGPPVMRQSGFGKLGGFLNTAVAATKKTTPGK</sequence>
<dbReference type="Proteomes" id="UP001162156">
    <property type="component" value="Unassembled WGS sequence"/>
</dbReference>
<proteinExistence type="predicted"/>
<evidence type="ECO:0000313" key="1">
    <source>
        <dbReference type="EMBL" id="KAJ8928150.1"/>
    </source>
</evidence>
<protein>
    <submittedName>
        <fullName evidence="1">Uncharacterized protein</fullName>
    </submittedName>
</protein>
<dbReference type="EMBL" id="JANEYF010005462">
    <property type="protein sequence ID" value="KAJ8928150.1"/>
    <property type="molecule type" value="Genomic_DNA"/>
</dbReference>
<evidence type="ECO:0000313" key="2">
    <source>
        <dbReference type="Proteomes" id="UP001162156"/>
    </source>
</evidence>